<dbReference type="RefSeq" id="WP_098062008.1">
    <property type="nucleotide sequence ID" value="NZ_PDEP01000006.1"/>
</dbReference>
<dbReference type="CDD" id="cd08561">
    <property type="entry name" value="GDPD_cytoplasmic_ScUgpQ2_like"/>
    <property type="match status" value="1"/>
</dbReference>
<reference evidence="2 3" key="1">
    <citation type="submission" date="2017-10" db="EMBL/GenBank/DDBJ databases">
        <title>Draft genome of Longimonas halophila.</title>
        <authorList>
            <person name="Goh K.M."/>
            <person name="Shamsir M.S."/>
            <person name="Lim S.W."/>
        </authorList>
    </citation>
    <scope>NUCLEOTIDE SEQUENCE [LARGE SCALE GENOMIC DNA]</scope>
    <source>
        <strain evidence="2 3">KCTC 42399</strain>
    </source>
</reference>
<dbReference type="Proteomes" id="UP000221024">
    <property type="component" value="Unassembled WGS sequence"/>
</dbReference>
<dbReference type="SUPFAM" id="SSF51695">
    <property type="entry name" value="PLC-like phosphodiesterases"/>
    <property type="match status" value="1"/>
</dbReference>
<dbReference type="OrthoDB" id="384721at2"/>
<evidence type="ECO:0000313" key="3">
    <source>
        <dbReference type="Proteomes" id="UP000221024"/>
    </source>
</evidence>
<gene>
    <name evidence="2" type="ORF">CRI93_07510</name>
</gene>
<evidence type="ECO:0000313" key="2">
    <source>
        <dbReference type="EMBL" id="PEN06980.1"/>
    </source>
</evidence>
<organism evidence="2 3">
    <name type="scientific">Longimonas halophila</name>
    <dbReference type="NCBI Taxonomy" id="1469170"/>
    <lineage>
        <taxon>Bacteria</taxon>
        <taxon>Pseudomonadati</taxon>
        <taxon>Rhodothermota</taxon>
        <taxon>Rhodothermia</taxon>
        <taxon>Rhodothermales</taxon>
        <taxon>Salisaetaceae</taxon>
        <taxon>Longimonas</taxon>
    </lineage>
</organism>
<dbReference type="PANTHER" id="PTHR46211">
    <property type="entry name" value="GLYCEROPHOSPHORYL DIESTER PHOSPHODIESTERASE"/>
    <property type="match status" value="1"/>
</dbReference>
<name>A0A2H3NLN4_9BACT</name>
<evidence type="ECO:0000259" key="1">
    <source>
        <dbReference type="PROSITE" id="PS51704"/>
    </source>
</evidence>
<proteinExistence type="predicted"/>
<dbReference type="InterPro" id="IPR030395">
    <property type="entry name" value="GP_PDE_dom"/>
</dbReference>
<dbReference type="Pfam" id="PF03009">
    <property type="entry name" value="GDPD"/>
    <property type="match status" value="1"/>
</dbReference>
<dbReference type="EMBL" id="PDEP01000006">
    <property type="protein sequence ID" value="PEN06980.1"/>
    <property type="molecule type" value="Genomic_DNA"/>
</dbReference>
<accession>A0A2H3NLN4</accession>
<sequence length="269" mass="29243">MSLLSFGTGACTIVAHRGGRGGAPENTIAGCDWALDQGAEALEVDVQLSADGELIAIHDPTVDRTTNGTGRVRDLSVHTLQSLDAGYHWQSEDGAYPYRGGGIRLPTLREMLQRYPDTPLIVELKGGAGPRIANAMSHLIADTERTDQIVVASFSASILHRFRALRPRIPTNMAMTETASFYARHLLGRHTRYDPPGTAFQVPHWYGPIQVVQRRFVEAAHACQMPVQVWTVNDRAEMATLLACGVDALITDYPRRARGAAAQAGCARS</sequence>
<dbReference type="GO" id="GO:0008081">
    <property type="term" value="F:phosphoric diester hydrolase activity"/>
    <property type="evidence" value="ECO:0007669"/>
    <property type="project" value="InterPro"/>
</dbReference>
<dbReference type="PROSITE" id="PS51704">
    <property type="entry name" value="GP_PDE"/>
    <property type="match status" value="1"/>
</dbReference>
<dbReference type="GO" id="GO:0006629">
    <property type="term" value="P:lipid metabolic process"/>
    <property type="evidence" value="ECO:0007669"/>
    <property type="project" value="InterPro"/>
</dbReference>
<dbReference type="PANTHER" id="PTHR46211:SF1">
    <property type="entry name" value="GLYCEROPHOSPHODIESTER PHOSPHODIESTERASE, CYTOPLASMIC"/>
    <property type="match status" value="1"/>
</dbReference>
<protein>
    <recommendedName>
        <fullName evidence="1">GP-PDE domain-containing protein</fullName>
    </recommendedName>
</protein>
<dbReference type="AlphaFoldDB" id="A0A2H3NLN4"/>
<comment type="caution">
    <text evidence="2">The sequence shown here is derived from an EMBL/GenBank/DDBJ whole genome shotgun (WGS) entry which is preliminary data.</text>
</comment>
<feature type="domain" description="GP-PDE" evidence="1">
    <location>
        <begin position="11"/>
        <end position="261"/>
    </location>
</feature>
<dbReference type="Gene3D" id="3.20.20.190">
    <property type="entry name" value="Phosphatidylinositol (PI) phosphodiesterase"/>
    <property type="match status" value="1"/>
</dbReference>
<keyword evidence="3" id="KW-1185">Reference proteome</keyword>
<dbReference type="InterPro" id="IPR017946">
    <property type="entry name" value="PLC-like_Pdiesterase_TIM-brl"/>
</dbReference>